<evidence type="ECO:0000256" key="2">
    <source>
        <dbReference type="ARBA" id="ARBA00022771"/>
    </source>
</evidence>
<feature type="zinc finger region" description="C3H1-type" evidence="4">
    <location>
        <begin position="124"/>
        <end position="151"/>
    </location>
</feature>
<proteinExistence type="predicted"/>
<dbReference type="SMART" id="SM00356">
    <property type="entry name" value="ZnF_C3H1"/>
    <property type="match status" value="2"/>
</dbReference>
<evidence type="ECO:0000313" key="8">
    <source>
        <dbReference type="Proteomes" id="UP001194580"/>
    </source>
</evidence>
<sequence length="770" mass="84059">MNSPITSSLMDSPAGNNMHVQHFQGLSQDSPLGQFDLNNSNRWNDPNIINNSNNNHNKGGPDMFHIASPPLTPSGVMARSPSSYNTFGMNNTVKRPPLWPMDRPIVLPFPRQTPTPSQSSKAANLQHIPCKFFKSGACTAGKNCLFSHSRDPPSENFVCKYFLKGNCKFGAKCSLSHSFLALDRKTSALLPAGGSLGRTRLERRASSGAILNNNLWQQQPTEPLSPPYGSSLPQQQALQLNNNNVEFTMGRSPSQQGFMKPTLTRTTSENLRSALYISQQDGATGISRSPFSPDDDCVAPDSIGERNMSMNSNGSTFAPLSSLESRMRQHLAAPLPIRQRSLPDIFRLVPLSHEGGALPTSPFYQPGNKGLFLSVSCESDTNPPSSSPLRLHSIPELHGMYNSNSNTTTTNNGQTANLSASSMQRRASAVEFHDLHEDEFSDLDEDAGEQGILPSSLNDLLTTRERQRRQSRQDDIEPRLSSSNNMFPSPTSGSLRDEKDDDEVRFAFSSHSLSTSGSNHGAQQFHQAVYGDHHMQQQQQQQLHHPQYHQGGLEMMQSPHAMLIPSTSSAPSLSGRQLPTHPFDDLSSYEEYDYPHQHHHYQYQGHVALANNNIGALNAEGGAGGLHYKELSGTPDPFCPFPQEAEEVQFAMDDEDSVLDSTAAVDGLTAEHDFQHHQQEGTRAGLLVSNSITVADKLSQARQQQQQQGTMTPVSLQSREEDNGEGMMGTLDFSSLSISGGGLMISSSTGGLDDDGVGSLSYAGITRSQK</sequence>
<feature type="compositionally biased region" description="Polar residues" evidence="5">
    <location>
        <begin position="480"/>
        <end position="494"/>
    </location>
</feature>
<keyword evidence="2 4" id="KW-0863">Zinc-finger</keyword>
<feature type="zinc finger region" description="C3H1-type" evidence="4">
    <location>
        <begin position="153"/>
        <end position="180"/>
    </location>
</feature>
<feature type="region of interest" description="Disordered" evidence="5">
    <location>
        <begin position="397"/>
        <end position="425"/>
    </location>
</feature>
<feature type="compositionally biased region" description="Polar residues" evidence="5">
    <location>
        <begin position="212"/>
        <end position="222"/>
    </location>
</feature>
<evidence type="ECO:0000256" key="3">
    <source>
        <dbReference type="ARBA" id="ARBA00022833"/>
    </source>
</evidence>
<dbReference type="EMBL" id="JAAAIL010000137">
    <property type="protein sequence ID" value="KAG0279266.1"/>
    <property type="molecule type" value="Genomic_DNA"/>
</dbReference>
<dbReference type="AlphaFoldDB" id="A0AAD4H9L0"/>
<dbReference type="InterPro" id="IPR036855">
    <property type="entry name" value="Znf_CCCH_sf"/>
</dbReference>
<dbReference type="Gene3D" id="4.10.1000.10">
    <property type="entry name" value="Zinc finger, CCCH-type"/>
    <property type="match status" value="1"/>
</dbReference>
<dbReference type="SUPFAM" id="SSF90229">
    <property type="entry name" value="CCCH zinc finger"/>
    <property type="match status" value="2"/>
</dbReference>
<feature type="region of interest" description="Disordered" evidence="5">
    <location>
        <begin position="443"/>
        <end position="499"/>
    </location>
</feature>
<evidence type="ECO:0000313" key="7">
    <source>
        <dbReference type="EMBL" id="KAG0279266.1"/>
    </source>
</evidence>
<organism evidence="7 8">
    <name type="scientific">Linnemannia exigua</name>
    <dbReference type="NCBI Taxonomy" id="604196"/>
    <lineage>
        <taxon>Eukaryota</taxon>
        <taxon>Fungi</taxon>
        <taxon>Fungi incertae sedis</taxon>
        <taxon>Mucoromycota</taxon>
        <taxon>Mortierellomycotina</taxon>
        <taxon>Mortierellomycetes</taxon>
        <taxon>Mortierellales</taxon>
        <taxon>Mortierellaceae</taxon>
        <taxon>Linnemannia</taxon>
    </lineage>
</organism>
<dbReference type="Pfam" id="PF18044">
    <property type="entry name" value="zf-CCCH_4"/>
    <property type="match status" value="1"/>
</dbReference>
<evidence type="ECO:0000256" key="4">
    <source>
        <dbReference type="PROSITE-ProRule" id="PRU00723"/>
    </source>
</evidence>
<comment type="caution">
    <text evidence="7">The sequence shown here is derived from an EMBL/GenBank/DDBJ whole genome shotgun (WGS) entry which is preliminary data.</text>
</comment>
<feature type="region of interest" description="Disordered" evidence="5">
    <location>
        <begin position="698"/>
        <end position="729"/>
    </location>
</feature>
<keyword evidence="1 4" id="KW-0479">Metal-binding</keyword>
<feature type="region of interest" description="Disordered" evidence="5">
    <location>
        <begin position="212"/>
        <end position="234"/>
    </location>
</feature>
<reference evidence="7" key="1">
    <citation type="journal article" date="2020" name="Fungal Divers.">
        <title>Resolving the Mortierellaceae phylogeny through synthesis of multi-gene phylogenetics and phylogenomics.</title>
        <authorList>
            <person name="Vandepol N."/>
            <person name="Liber J."/>
            <person name="Desiro A."/>
            <person name="Na H."/>
            <person name="Kennedy M."/>
            <person name="Barry K."/>
            <person name="Grigoriev I.V."/>
            <person name="Miller A.N."/>
            <person name="O'Donnell K."/>
            <person name="Stajich J.E."/>
            <person name="Bonito G."/>
        </authorList>
    </citation>
    <scope>NUCLEOTIDE SEQUENCE</scope>
    <source>
        <strain evidence="7">NRRL 28262</strain>
    </source>
</reference>
<feature type="compositionally biased region" description="Low complexity" evidence="5">
    <location>
        <begin position="43"/>
        <end position="57"/>
    </location>
</feature>
<protein>
    <recommendedName>
        <fullName evidence="6">C3H1-type domain-containing protein</fullName>
    </recommendedName>
</protein>
<keyword evidence="8" id="KW-1185">Reference proteome</keyword>
<dbReference type="GO" id="GO:0008270">
    <property type="term" value="F:zinc ion binding"/>
    <property type="evidence" value="ECO:0007669"/>
    <property type="project" value="UniProtKB-KW"/>
</dbReference>
<accession>A0AAD4H9L0</accession>
<feature type="region of interest" description="Disordered" evidence="5">
    <location>
        <begin position="43"/>
        <end position="69"/>
    </location>
</feature>
<feature type="compositionally biased region" description="Low complexity" evidence="5">
    <location>
        <begin position="402"/>
        <end position="412"/>
    </location>
</feature>
<evidence type="ECO:0000256" key="1">
    <source>
        <dbReference type="ARBA" id="ARBA00022723"/>
    </source>
</evidence>
<keyword evidence="3 4" id="KW-0862">Zinc</keyword>
<name>A0AAD4H9L0_9FUNG</name>
<feature type="domain" description="C3H1-type" evidence="6">
    <location>
        <begin position="124"/>
        <end position="151"/>
    </location>
</feature>
<feature type="compositionally biased region" description="Polar residues" evidence="5">
    <location>
        <begin position="413"/>
        <end position="425"/>
    </location>
</feature>
<dbReference type="Proteomes" id="UP001194580">
    <property type="component" value="Unassembled WGS sequence"/>
</dbReference>
<evidence type="ECO:0000256" key="5">
    <source>
        <dbReference type="SAM" id="MobiDB-lite"/>
    </source>
</evidence>
<gene>
    <name evidence="7" type="ORF">BGZ95_001796</name>
</gene>
<feature type="domain" description="C3H1-type" evidence="6">
    <location>
        <begin position="153"/>
        <end position="180"/>
    </location>
</feature>
<dbReference type="InterPro" id="IPR000571">
    <property type="entry name" value="Znf_CCCH"/>
</dbReference>
<dbReference type="InterPro" id="IPR041367">
    <property type="entry name" value="Znf-CCCH_4"/>
</dbReference>
<dbReference type="PROSITE" id="PS50103">
    <property type="entry name" value="ZF_C3H1"/>
    <property type="match status" value="2"/>
</dbReference>
<evidence type="ECO:0000259" key="6">
    <source>
        <dbReference type="PROSITE" id="PS50103"/>
    </source>
</evidence>